<comment type="caution">
    <text evidence="3">The sequence shown here is derived from an EMBL/GenBank/DDBJ whole genome shotgun (WGS) entry which is preliminary data.</text>
</comment>
<protein>
    <recommendedName>
        <fullName evidence="5">AAA+ ATPase domain-containing protein</fullName>
    </recommendedName>
</protein>
<sequence length="501" mass="57514">MFVVCSIVTYGNGFKYNNSYFDTINNQNNPYFDTINEYICIYFITKTCILNLKRHLTAELHKWKNKSNRKPLILRGARQVGKTTLVKEFSKTYDHLLYLNLEKKADSQYFEQTDDVKIIIEALLISNNITTKDISNTLLFIDEIQEQPKAIQLLRYFYEEAPELHIIAAGSLLEFALKDVQSFPVGRVEFLYLYPFNFIEYLQAIGHNTSLEQLKSIPIKPVAHKTLLNLFNQYTIIGGMPEVVSEYTQNKSVADLASIYESIWSSYISDTEKYASNTSAKNVLKHVMATAAYSVDERIKFQNFGKSNYQSREVGEAMRNLHQAKIIQLIYPTTSTEVPILPDLKKSPRLQFLDTGILNYILGISAKMLVLEDLSQSYKGAIIPHIITQELISIQSKKAELPHFWVREKKQASSEVDLVYAIDEKVIPIEIKSGSTGSLKSLHQFIERTNHPYAVRIYAGEFDIQKATTPNGVPYLLMNLPYYLGTLIPEYLAYFIKNYKL</sequence>
<dbReference type="PANTHER" id="PTHR33295:SF7">
    <property type="entry name" value="ATPASE"/>
    <property type="match status" value="1"/>
</dbReference>
<proteinExistence type="predicted"/>
<dbReference type="EMBL" id="QTTQ01000009">
    <property type="protein sequence ID" value="REE82997.1"/>
    <property type="molecule type" value="Genomic_DNA"/>
</dbReference>
<reference evidence="3 4" key="1">
    <citation type="submission" date="2018-08" db="EMBL/GenBank/DDBJ databases">
        <title>Genomic Encyclopedia of Type Strains, Phase III (KMG-III): the genomes of soil and plant-associated and newly described type strains.</title>
        <authorList>
            <person name="Whitman W."/>
        </authorList>
    </citation>
    <scope>NUCLEOTIDE SEQUENCE [LARGE SCALE GENOMIC DNA]</scope>
    <source>
        <strain evidence="3 4">325-5</strain>
    </source>
</reference>
<evidence type="ECO:0000259" key="2">
    <source>
        <dbReference type="Pfam" id="PF13635"/>
    </source>
</evidence>
<evidence type="ECO:0000259" key="1">
    <source>
        <dbReference type="Pfam" id="PF13173"/>
    </source>
</evidence>
<dbReference type="InterPro" id="IPR025420">
    <property type="entry name" value="DUF4143"/>
</dbReference>
<evidence type="ECO:0000313" key="4">
    <source>
        <dbReference type="Proteomes" id="UP000256429"/>
    </source>
</evidence>
<evidence type="ECO:0000313" key="3">
    <source>
        <dbReference type="EMBL" id="REE82997.1"/>
    </source>
</evidence>
<dbReference type="PANTHER" id="PTHR33295">
    <property type="entry name" value="ATPASE"/>
    <property type="match status" value="1"/>
</dbReference>
<organism evidence="3 4">
    <name type="scientific">Lutibacter oceani</name>
    <dbReference type="NCBI Taxonomy" id="1853311"/>
    <lineage>
        <taxon>Bacteria</taxon>
        <taxon>Pseudomonadati</taxon>
        <taxon>Bacteroidota</taxon>
        <taxon>Flavobacteriia</taxon>
        <taxon>Flavobacteriales</taxon>
        <taxon>Flavobacteriaceae</taxon>
        <taxon>Lutibacter</taxon>
    </lineage>
</organism>
<dbReference type="Proteomes" id="UP000256429">
    <property type="component" value="Unassembled WGS sequence"/>
</dbReference>
<name>A0A3D9RT07_9FLAO</name>
<accession>A0A3D9RT07</accession>
<dbReference type="InterPro" id="IPR027417">
    <property type="entry name" value="P-loop_NTPase"/>
</dbReference>
<gene>
    <name evidence="3" type="ORF">BX611_0275</name>
</gene>
<evidence type="ECO:0008006" key="5">
    <source>
        <dbReference type="Google" id="ProtNLM"/>
    </source>
</evidence>
<feature type="domain" description="AAA" evidence="1">
    <location>
        <begin position="68"/>
        <end position="202"/>
    </location>
</feature>
<dbReference type="InterPro" id="IPR041682">
    <property type="entry name" value="AAA_14"/>
</dbReference>
<dbReference type="Pfam" id="PF13635">
    <property type="entry name" value="DUF4143"/>
    <property type="match status" value="1"/>
</dbReference>
<feature type="domain" description="DUF4143" evidence="2">
    <location>
        <begin position="270"/>
        <end position="434"/>
    </location>
</feature>
<dbReference type="SUPFAM" id="SSF52540">
    <property type="entry name" value="P-loop containing nucleoside triphosphate hydrolases"/>
    <property type="match status" value="1"/>
</dbReference>
<dbReference type="AlphaFoldDB" id="A0A3D9RT07"/>
<dbReference type="Gene3D" id="3.40.50.300">
    <property type="entry name" value="P-loop containing nucleotide triphosphate hydrolases"/>
    <property type="match status" value="1"/>
</dbReference>
<dbReference type="Pfam" id="PF13173">
    <property type="entry name" value="AAA_14"/>
    <property type="match status" value="1"/>
</dbReference>
<keyword evidence="4" id="KW-1185">Reference proteome</keyword>